<dbReference type="OrthoDB" id="269227at2759"/>
<dbReference type="Proteomes" id="UP000469558">
    <property type="component" value="Unassembled WGS sequence"/>
</dbReference>
<comment type="caution">
    <text evidence="10">The sequence shown here is derived from an EMBL/GenBank/DDBJ whole genome shotgun (WGS) entry which is preliminary data.</text>
</comment>
<evidence type="ECO:0000313" key="10">
    <source>
        <dbReference type="EMBL" id="TVY82022.1"/>
    </source>
</evidence>
<dbReference type="InterPro" id="IPR012132">
    <property type="entry name" value="GMC_OxRdtase"/>
</dbReference>
<dbReference type="PANTHER" id="PTHR11552">
    <property type="entry name" value="GLUCOSE-METHANOL-CHOLINE GMC OXIDOREDUCTASE"/>
    <property type="match status" value="1"/>
</dbReference>
<protein>
    <submittedName>
        <fullName evidence="10">Glucose oxidase</fullName>
    </submittedName>
</protein>
<evidence type="ECO:0000259" key="9">
    <source>
        <dbReference type="PROSITE" id="PS00624"/>
    </source>
</evidence>
<proteinExistence type="inferred from homology"/>
<reference evidence="10 11" key="1">
    <citation type="submission" date="2018-05" db="EMBL/GenBank/DDBJ databases">
        <title>Genome sequencing and assembly of the regulated plant pathogen Lachnellula willkommii and related sister species for the development of diagnostic species identification markers.</title>
        <authorList>
            <person name="Giroux E."/>
            <person name="Bilodeau G."/>
        </authorList>
    </citation>
    <scope>NUCLEOTIDE SEQUENCE [LARGE SCALE GENOMIC DNA]</scope>
    <source>
        <strain evidence="10 11">CBS 268.59</strain>
    </source>
</reference>
<dbReference type="InterPro" id="IPR027424">
    <property type="entry name" value="Glucose_Oxidase_domain_2"/>
</dbReference>
<evidence type="ECO:0000256" key="8">
    <source>
        <dbReference type="SAM" id="SignalP"/>
    </source>
</evidence>
<keyword evidence="4 7" id="KW-0274">FAD</keyword>
<keyword evidence="5" id="KW-0560">Oxidoreductase</keyword>
<sequence length="577" mass="62693">MSSSVLFLGVSLLLGNALALPYQEIDLKSSLITDPADVADKFFDYIIAGGGLTGLTAAARLSEVANISVLVIESGFYESDLGPIINDLNDYGQIFTSAVDWAYETETQTINGRSQTVRSGHGLGGSTLVNGGTWTRPHKAQLDSWETVLGNAGWNWDNLTYYMGLAENARAAYSPLMKALMSTVEEQGVPTRKDLNCGDPHGVSMFPNSVSADQIRSDAAREWLLPNYQRPNRHVLVGQRVGKVLLNTTTATPATYGVQFGTHRDLNFEVYANHEVLVSAGSSVSPLILQYSGIGLKSVLDAAGVEQIVELPVGQNFQDQTTTTVRSNITAAGAGQGQAAYFSTFNETFGTYAPQALELLTNSSKLDQWAQETVARGGHNNATALRVQYENYRNWLVDDEVAYAELFMDTNGFINFDLWNLIPFTRGYVHIATNDSYLHLAKNNPQYFANELDLLGQAAATKLARDISNTGAMQQYFVAEAIPGAAALAYNATLEEWVPYVEQNFRANYHGVSSCSMMAKELGGVLDSSARVYGVDGLRVIDGSAPPTQVSSHVMTIFYGMAEKISADILVDYYASI</sequence>
<dbReference type="Gene3D" id="4.10.450.10">
    <property type="entry name" value="Glucose Oxidase, domain 2"/>
    <property type="match status" value="1"/>
</dbReference>
<accession>A0A8T9CA85</accession>
<dbReference type="Gene3D" id="3.30.560.10">
    <property type="entry name" value="Glucose Oxidase, domain 3"/>
    <property type="match status" value="1"/>
</dbReference>
<gene>
    <name evidence="10" type="primary">gox</name>
    <name evidence="10" type="ORF">LSUE1_G003321</name>
</gene>
<feature type="signal peptide" evidence="8">
    <location>
        <begin position="1"/>
        <end position="19"/>
    </location>
</feature>
<evidence type="ECO:0000313" key="11">
    <source>
        <dbReference type="Proteomes" id="UP000469558"/>
    </source>
</evidence>
<dbReference type="Pfam" id="PF00732">
    <property type="entry name" value="GMC_oxred_N"/>
    <property type="match status" value="1"/>
</dbReference>
<comment type="similarity">
    <text evidence="2">Belongs to the GMC oxidoreductase family.</text>
</comment>
<dbReference type="PANTHER" id="PTHR11552:SF201">
    <property type="entry name" value="GLUCOSE-METHANOL-CHOLINE OXIDOREDUCTASE N-TERMINAL DOMAIN-CONTAINING PROTEIN"/>
    <property type="match status" value="1"/>
</dbReference>
<keyword evidence="11" id="KW-1185">Reference proteome</keyword>
<dbReference type="PROSITE" id="PS00624">
    <property type="entry name" value="GMC_OXRED_2"/>
    <property type="match status" value="1"/>
</dbReference>
<evidence type="ECO:0000256" key="3">
    <source>
        <dbReference type="ARBA" id="ARBA00022630"/>
    </source>
</evidence>
<evidence type="ECO:0000256" key="1">
    <source>
        <dbReference type="ARBA" id="ARBA00001974"/>
    </source>
</evidence>
<evidence type="ECO:0000256" key="2">
    <source>
        <dbReference type="ARBA" id="ARBA00010790"/>
    </source>
</evidence>
<dbReference type="Gene3D" id="3.50.50.60">
    <property type="entry name" value="FAD/NAD(P)-binding domain"/>
    <property type="match status" value="1"/>
</dbReference>
<dbReference type="SUPFAM" id="SSF54373">
    <property type="entry name" value="FAD-linked reductases, C-terminal domain"/>
    <property type="match status" value="1"/>
</dbReference>
<comment type="cofactor">
    <cofactor evidence="1 7">
        <name>FAD</name>
        <dbReference type="ChEBI" id="CHEBI:57692"/>
    </cofactor>
</comment>
<evidence type="ECO:0000256" key="6">
    <source>
        <dbReference type="PIRSR" id="PIRSR000137-1"/>
    </source>
</evidence>
<dbReference type="InterPro" id="IPR000172">
    <property type="entry name" value="GMC_OxRdtase_N"/>
</dbReference>
<feature type="binding site" evidence="7">
    <location>
        <position position="241"/>
    </location>
    <ligand>
        <name>FAD</name>
        <dbReference type="ChEBI" id="CHEBI:57692"/>
    </ligand>
</feature>
<keyword evidence="3" id="KW-0285">Flavoprotein</keyword>
<feature type="domain" description="Glucose-methanol-choline oxidoreductase N-terminal" evidence="9">
    <location>
        <begin position="281"/>
        <end position="295"/>
    </location>
</feature>
<dbReference type="GO" id="GO:0016614">
    <property type="term" value="F:oxidoreductase activity, acting on CH-OH group of donors"/>
    <property type="evidence" value="ECO:0007669"/>
    <property type="project" value="InterPro"/>
</dbReference>
<feature type="chain" id="PRO_5035831439" evidence="8">
    <location>
        <begin position="20"/>
        <end position="577"/>
    </location>
</feature>
<feature type="active site" description="Proton donor" evidence="6">
    <location>
        <position position="510"/>
    </location>
</feature>
<evidence type="ECO:0000256" key="7">
    <source>
        <dbReference type="PIRSR" id="PIRSR000137-2"/>
    </source>
</evidence>
<evidence type="ECO:0000256" key="4">
    <source>
        <dbReference type="ARBA" id="ARBA00022827"/>
    </source>
</evidence>
<dbReference type="InterPro" id="IPR036188">
    <property type="entry name" value="FAD/NAD-bd_sf"/>
</dbReference>
<feature type="binding site" evidence="7">
    <location>
        <position position="543"/>
    </location>
    <ligand>
        <name>FAD</name>
        <dbReference type="ChEBI" id="CHEBI:57692"/>
    </ligand>
</feature>
<name>A0A8T9CA85_9HELO</name>
<organism evidence="10 11">
    <name type="scientific">Lachnellula suecica</name>
    <dbReference type="NCBI Taxonomy" id="602035"/>
    <lineage>
        <taxon>Eukaryota</taxon>
        <taxon>Fungi</taxon>
        <taxon>Dikarya</taxon>
        <taxon>Ascomycota</taxon>
        <taxon>Pezizomycotina</taxon>
        <taxon>Leotiomycetes</taxon>
        <taxon>Helotiales</taxon>
        <taxon>Lachnaceae</taxon>
        <taxon>Lachnellula</taxon>
    </lineage>
</organism>
<keyword evidence="8" id="KW-0732">Signal</keyword>
<evidence type="ECO:0000256" key="5">
    <source>
        <dbReference type="ARBA" id="ARBA00023002"/>
    </source>
</evidence>
<dbReference type="SUPFAM" id="SSF51905">
    <property type="entry name" value="FAD/NAD(P)-binding domain"/>
    <property type="match status" value="1"/>
</dbReference>
<dbReference type="Pfam" id="PF05199">
    <property type="entry name" value="GMC_oxred_C"/>
    <property type="match status" value="1"/>
</dbReference>
<dbReference type="PIRSF" id="PIRSF000137">
    <property type="entry name" value="Alcohol_oxidase"/>
    <property type="match status" value="1"/>
</dbReference>
<dbReference type="EMBL" id="QGMK01000385">
    <property type="protein sequence ID" value="TVY82022.1"/>
    <property type="molecule type" value="Genomic_DNA"/>
</dbReference>
<dbReference type="InterPro" id="IPR007867">
    <property type="entry name" value="GMC_OxRtase_C"/>
</dbReference>
<feature type="active site" description="Proton acceptor" evidence="6">
    <location>
        <position position="553"/>
    </location>
</feature>
<dbReference type="AlphaFoldDB" id="A0A8T9CA85"/>
<dbReference type="GO" id="GO:0050660">
    <property type="term" value="F:flavin adenine dinucleotide binding"/>
    <property type="evidence" value="ECO:0007669"/>
    <property type="project" value="InterPro"/>
</dbReference>